<comment type="caution">
    <text evidence="2">The sequence shown here is derived from an EMBL/GenBank/DDBJ whole genome shotgun (WGS) entry which is preliminary data.</text>
</comment>
<dbReference type="AlphaFoldDB" id="A0A1F6BWC2"/>
<dbReference type="InterPro" id="IPR004316">
    <property type="entry name" value="SWEET_rpt"/>
</dbReference>
<evidence type="ECO:0008006" key="4">
    <source>
        <dbReference type="Google" id="ProtNLM"/>
    </source>
</evidence>
<keyword evidence="1" id="KW-0812">Transmembrane</keyword>
<name>A0A1F6BWC2_9BACT</name>
<dbReference type="GO" id="GO:0016020">
    <property type="term" value="C:membrane"/>
    <property type="evidence" value="ECO:0007669"/>
    <property type="project" value="InterPro"/>
</dbReference>
<evidence type="ECO:0000256" key="1">
    <source>
        <dbReference type="SAM" id="Phobius"/>
    </source>
</evidence>
<evidence type="ECO:0000313" key="2">
    <source>
        <dbReference type="EMBL" id="OGG41123.1"/>
    </source>
</evidence>
<dbReference type="Pfam" id="PF03083">
    <property type="entry name" value="MtN3_slv"/>
    <property type="match status" value="1"/>
</dbReference>
<dbReference type="EMBL" id="MFKN01000010">
    <property type="protein sequence ID" value="OGG41123.1"/>
    <property type="molecule type" value="Genomic_DNA"/>
</dbReference>
<reference evidence="2 3" key="1">
    <citation type="journal article" date="2016" name="Nat. Commun.">
        <title>Thousands of microbial genomes shed light on interconnected biogeochemical processes in an aquifer system.</title>
        <authorList>
            <person name="Anantharaman K."/>
            <person name="Brown C.T."/>
            <person name="Hug L.A."/>
            <person name="Sharon I."/>
            <person name="Castelle C.J."/>
            <person name="Probst A.J."/>
            <person name="Thomas B.C."/>
            <person name="Singh A."/>
            <person name="Wilkins M.J."/>
            <person name="Karaoz U."/>
            <person name="Brodie E.L."/>
            <person name="Williams K.H."/>
            <person name="Hubbard S.S."/>
            <person name="Banfield J.F."/>
        </authorList>
    </citation>
    <scope>NUCLEOTIDE SEQUENCE [LARGE SCALE GENOMIC DNA]</scope>
</reference>
<keyword evidence="1" id="KW-0472">Membrane</keyword>
<feature type="transmembrane region" description="Helical" evidence="1">
    <location>
        <begin position="32"/>
        <end position="54"/>
    </location>
</feature>
<accession>A0A1F6BWC2</accession>
<feature type="transmembrane region" description="Helical" evidence="1">
    <location>
        <begin position="60"/>
        <end position="81"/>
    </location>
</feature>
<gene>
    <name evidence="2" type="ORF">A2118_03560</name>
</gene>
<keyword evidence="1" id="KW-1133">Transmembrane helix</keyword>
<protein>
    <recommendedName>
        <fullName evidence="4">MtN3 and saliva related transmembrane protein</fullName>
    </recommendedName>
</protein>
<proteinExistence type="predicted"/>
<sequence>MLGFHHLRSRALVTKGLEPFPARSSGKRFLDYLMYGIGVLAPLALFPQVIQIYTTKNASGISLVTWVLLAFFNVLWVLYGIAHNDKPIIIAHVLFGILNTLVAVGALLY</sequence>
<feature type="transmembrane region" description="Helical" evidence="1">
    <location>
        <begin position="88"/>
        <end position="108"/>
    </location>
</feature>
<dbReference type="Gene3D" id="1.20.1280.290">
    <property type="match status" value="1"/>
</dbReference>
<organism evidence="2 3">
    <name type="scientific">Candidatus Kaiserbacteria bacterium GWA2_50_9</name>
    <dbReference type="NCBI Taxonomy" id="1798474"/>
    <lineage>
        <taxon>Bacteria</taxon>
        <taxon>Candidatus Kaiseribacteriota</taxon>
    </lineage>
</organism>
<dbReference type="Proteomes" id="UP000179014">
    <property type="component" value="Unassembled WGS sequence"/>
</dbReference>
<evidence type="ECO:0000313" key="3">
    <source>
        <dbReference type="Proteomes" id="UP000179014"/>
    </source>
</evidence>